<accession>A0ACB8SBD6</accession>
<reference evidence="1" key="1">
    <citation type="submission" date="2021-02" db="EMBL/GenBank/DDBJ databases">
        <authorList>
            <consortium name="DOE Joint Genome Institute"/>
            <person name="Ahrendt S."/>
            <person name="Looney B.P."/>
            <person name="Miyauchi S."/>
            <person name="Morin E."/>
            <person name="Drula E."/>
            <person name="Courty P.E."/>
            <person name="Chicoki N."/>
            <person name="Fauchery L."/>
            <person name="Kohler A."/>
            <person name="Kuo A."/>
            <person name="Labutti K."/>
            <person name="Pangilinan J."/>
            <person name="Lipzen A."/>
            <person name="Riley R."/>
            <person name="Andreopoulos W."/>
            <person name="He G."/>
            <person name="Johnson J."/>
            <person name="Barry K.W."/>
            <person name="Grigoriev I.V."/>
            <person name="Nagy L."/>
            <person name="Hibbett D."/>
            <person name="Henrissat B."/>
            <person name="Matheny P.B."/>
            <person name="Labbe J."/>
            <person name="Martin F."/>
        </authorList>
    </citation>
    <scope>NUCLEOTIDE SEQUENCE</scope>
    <source>
        <strain evidence="1">FP105234-sp</strain>
    </source>
</reference>
<organism evidence="1 2">
    <name type="scientific">Auriscalpium vulgare</name>
    <dbReference type="NCBI Taxonomy" id="40419"/>
    <lineage>
        <taxon>Eukaryota</taxon>
        <taxon>Fungi</taxon>
        <taxon>Dikarya</taxon>
        <taxon>Basidiomycota</taxon>
        <taxon>Agaricomycotina</taxon>
        <taxon>Agaricomycetes</taxon>
        <taxon>Russulales</taxon>
        <taxon>Auriscalpiaceae</taxon>
        <taxon>Auriscalpium</taxon>
    </lineage>
</organism>
<dbReference type="Proteomes" id="UP000814033">
    <property type="component" value="Unassembled WGS sequence"/>
</dbReference>
<evidence type="ECO:0000313" key="2">
    <source>
        <dbReference type="Proteomes" id="UP000814033"/>
    </source>
</evidence>
<dbReference type="EMBL" id="MU275839">
    <property type="protein sequence ID" value="KAI0053609.1"/>
    <property type="molecule type" value="Genomic_DNA"/>
</dbReference>
<reference evidence="1" key="2">
    <citation type="journal article" date="2022" name="New Phytol.">
        <title>Evolutionary transition to the ectomycorrhizal habit in the genomes of a hyperdiverse lineage of mushroom-forming fungi.</title>
        <authorList>
            <person name="Looney B."/>
            <person name="Miyauchi S."/>
            <person name="Morin E."/>
            <person name="Drula E."/>
            <person name="Courty P.E."/>
            <person name="Kohler A."/>
            <person name="Kuo A."/>
            <person name="LaButti K."/>
            <person name="Pangilinan J."/>
            <person name="Lipzen A."/>
            <person name="Riley R."/>
            <person name="Andreopoulos W."/>
            <person name="He G."/>
            <person name="Johnson J."/>
            <person name="Nolan M."/>
            <person name="Tritt A."/>
            <person name="Barry K.W."/>
            <person name="Grigoriev I.V."/>
            <person name="Nagy L.G."/>
            <person name="Hibbett D."/>
            <person name="Henrissat B."/>
            <person name="Matheny P.B."/>
            <person name="Labbe J."/>
            <person name="Martin F.M."/>
        </authorList>
    </citation>
    <scope>NUCLEOTIDE SEQUENCE</scope>
    <source>
        <strain evidence="1">FP105234-sp</strain>
    </source>
</reference>
<keyword evidence="2" id="KW-1185">Reference proteome</keyword>
<evidence type="ECO:0000313" key="1">
    <source>
        <dbReference type="EMBL" id="KAI0053609.1"/>
    </source>
</evidence>
<sequence>MSLRRFLRRLFRRRRTFTHVTAAQVAVGDNDQILLTQVPVAQHDDLGDVTKHVSQSNHELVFAQDVPGPNEDTIQCHVPHHAPSSTPSRTSHDEPRVAQLHDEDRSNPDDHNEPYEFTSIYSSVVANAGHHPLDLPSDSAEQIIAPCNSPALHRSPSRTSLDNAIPHLWLSPELASPASFPRLFEDGTASSSSRIYKSPGHEPYGPAWTDPATATTAESMSRGTVDEEGSESSSEYGSFESAALIARNHPQIQSQMSLTTSSNKRSVPIRNDLPHTRGNRTPTNDHHDTGVDAAPQFSHLTHDLANASTTGEASTSQTHRDPGEETSEGSLNQSSLTPSSSSPLLLRSRTLRPTGRDRGLAEILRLSLPRSKFLAPVDLPPSPATGSRLPLASSDAHSSPHSSKRTGKLGSMHRGPSGKVYLTDGRIRYVLRDELGKGGYAKVFLATAHALDRDDAKNIPAEVAIKVYPKDKLQDDRFGGGMFEAALAEKDSLATLTQGSDVQGAVRLISSFQTDFFVCIAMELATHYP</sequence>
<name>A0ACB8SBD6_9AGAM</name>
<proteinExistence type="predicted"/>
<comment type="caution">
    <text evidence="1">The sequence shown here is derived from an EMBL/GenBank/DDBJ whole genome shotgun (WGS) entry which is preliminary data.</text>
</comment>
<gene>
    <name evidence="1" type="ORF">FA95DRAFT_463287</name>
</gene>
<protein>
    <submittedName>
        <fullName evidence="1">Uncharacterized protein</fullName>
    </submittedName>
</protein>